<evidence type="ECO:0000256" key="5">
    <source>
        <dbReference type="ARBA" id="ARBA00022723"/>
    </source>
</evidence>
<evidence type="ECO:0000256" key="14">
    <source>
        <dbReference type="ARBA" id="ARBA00034003"/>
    </source>
</evidence>
<dbReference type="InterPro" id="IPR029710">
    <property type="entry name" value="LIG4"/>
</dbReference>
<dbReference type="Gene3D" id="2.40.50.140">
    <property type="entry name" value="Nucleic acid-binding proteins"/>
    <property type="match status" value="1"/>
</dbReference>
<dbReference type="GO" id="GO:0005524">
    <property type="term" value="F:ATP binding"/>
    <property type="evidence" value="ECO:0007669"/>
    <property type="project" value="UniProtKB-KW"/>
</dbReference>
<dbReference type="InterPro" id="IPR016059">
    <property type="entry name" value="DNA_ligase_ATP-dep_CS"/>
</dbReference>
<dbReference type="SUPFAM" id="SSF56091">
    <property type="entry name" value="DNA ligase/mRNA capping enzyme, catalytic domain"/>
    <property type="match status" value="1"/>
</dbReference>
<dbReference type="GO" id="GO:0006303">
    <property type="term" value="P:double-strand break repair via nonhomologous end joining"/>
    <property type="evidence" value="ECO:0007669"/>
    <property type="project" value="TreeGrafter"/>
</dbReference>
<dbReference type="GO" id="GO:0071897">
    <property type="term" value="P:DNA biosynthetic process"/>
    <property type="evidence" value="ECO:0007669"/>
    <property type="project" value="InterPro"/>
</dbReference>
<dbReference type="EC" id="6.5.1.1" evidence="15"/>
<evidence type="ECO:0000256" key="11">
    <source>
        <dbReference type="ARBA" id="ARBA00023172"/>
    </source>
</evidence>
<evidence type="ECO:0000313" key="20">
    <source>
        <dbReference type="Proteomes" id="UP000790833"/>
    </source>
</evidence>
<dbReference type="InterPro" id="IPR001357">
    <property type="entry name" value="BRCT_dom"/>
</dbReference>
<dbReference type="InterPro" id="IPR036599">
    <property type="entry name" value="DNA_ligase_N_sf"/>
</dbReference>
<evidence type="ECO:0000256" key="12">
    <source>
        <dbReference type="ARBA" id="ARBA00023204"/>
    </source>
</evidence>
<dbReference type="EMBL" id="JAHMUF010000003">
    <property type="protein sequence ID" value="KAG7195509.1"/>
    <property type="molecule type" value="Genomic_DNA"/>
</dbReference>
<name>A0A9P7VCT4_9ASCO</name>
<evidence type="ECO:0000256" key="9">
    <source>
        <dbReference type="ARBA" id="ARBA00022840"/>
    </source>
</evidence>
<evidence type="ECO:0000256" key="1">
    <source>
        <dbReference type="ARBA" id="ARBA00001946"/>
    </source>
</evidence>
<dbReference type="Pfam" id="PF01068">
    <property type="entry name" value="DNA_ligase_A_M"/>
    <property type="match status" value="1"/>
</dbReference>
<evidence type="ECO:0000256" key="10">
    <source>
        <dbReference type="ARBA" id="ARBA00022842"/>
    </source>
</evidence>
<dbReference type="GO" id="GO:0046872">
    <property type="term" value="F:metal ion binding"/>
    <property type="evidence" value="ECO:0007669"/>
    <property type="project" value="UniProtKB-KW"/>
</dbReference>
<evidence type="ECO:0000256" key="15">
    <source>
        <dbReference type="RuleBase" id="RU000617"/>
    </source>
</evidence>
<dbReference type="InterPro" id="IPR012308">
    <property type="entry name" value="DNA_ligase_ATP-dep_N"/>
</dbReference>
<dbReference type="Proteomes" id="UP000790833">
    <property type="component" value="Unassembled WGS sequence"/>
</dbReference>
<dbReference type="PANTHER" id="PTHR45997:SF1">
    <property type="entry name" value="DNA LIGASE 4"/>
    <property type="match status" value="1"/>
</dbReference>
<proteinExistence type="inferred from homology"/>
<dbReference type="SUPFAM" id="SSF50249">
    <property type="entry name" value="Nucleic acid-binding proteins"/>
    <property type="match status" value="1"/>
</dbReference>
<evidence type="ECO:0000256" key="7">
    <source>
        <dbReference type="ARBA" id="ARBA00022741"/>
    </source>
</evidence>
<evidence type="ECO:0000313" key="19">
    <source>
        <dbReference type="EMBL" id="KAG7195509.1"/>
    </source>
</evidence>
<dbReference type="InterPro" id="IPR012310">
    <property type="entry name" value="DNA_ligase_ATP-dep_cent"/>
</dbReference>
<dbReference type="Gene3D" id="1.10.3260.10">
    <property type="entry name" value="DNA ligase, ATP-dependent, N-terminal domain"/>
    <property type="match status" value="1"/>
</dbReference>
<evidence type="ECO:0000256" key="3">
    <source>
        <dbReference type="ARBA" id="ARBA00007572"/>
    </source>
</evidence>
<dbReference type="GO" id="GO:0006297">
    <property type="term" value="P:nucleotide-excision repair, DNA gap filling"/>
    <property type="evidence" value="ECO:0007669"/>
    <property type="project" value="TreeGrafter"/>
</dbReference>
<dbReference type="PROSITE" id="PS50160">
    <property type="entry name" value="DNA_LIGASE_A3"/>
    <property type="match status" value="1"/>
</dbReference>
<dbReference type="InterPro" id="IPR036420">
    <property type="entry name" value="BRCT_dom_sf"/>
</dbReference>
<protein>
    <recommendedName>
        <fullName evidence="15">DNA ligase</fullName>
        <ecNumber evidence="15">6.5.1.1</ecNumber>
    </recommendedName>
</protein>
<dbReference type="CDD" id="cd07968">
    <property type="entry name" value="OBF_DNA_ligase_IV"/>
    <property type="match status" value="1"/>
</dbReference>
<evidence type="ECO:0000259" key="18">
    <source>
        <dbReference type="PROSITE" id="PS50172"/>
    </source>
</evidence>
<comment type="subcellular location">
    <subcellularLocation>
        <location evidence="2">Nucleus</location>
    </subcellularLocation>
</comment>
<dbReference type="GO" id="GO:0032807">
    <property type="term" value="C:DNA ligase IV complex"/>
    <property type="evidence" value="ECO:0007669"/>
    <property type="project" value="TreeGrafter"/>
</dbReference>
<evidence type="ECO:0000256" key="13">
    <source>
        <dbReference type="ARBA" id="ARBA00023242"/>
    </source>
</evidence>
<keyword evidence="8 15" id="KW-0227">DNA damage</keyword>
<keyword evidence="12 15" id="KW-0234">DNA repair</keyword>
<dbReference type="CDD" id="cd07903">
    <property type="entry name" value="Adenylation_DNA_ligase_IV"/>
    <property type="match status" value="1"/>
</dbReference>
<keyword evidence="4 15" id="KW-0436">Ligase</keyword>
<dbReference type="GeneID" id="66116646"/>
<dbReference type="RefSeq" id="XP_043051054.1">
    <property type="nucleotide sequence ID" value="XM_043194002.1"/>
</dbReference>
<keyword evidence="5" id="KW-0479">Metal-binding</keyword>
<evidence type="ECO:0000256" key="16">
    <source>
        <dbReference type="RuleBase" id="RU004196"/>
    </source>
</evidence>
<dbReference type="Gene3D" id="3.40.50.10190">
    <property type="entry name" value="BRCT domain"/>
    <property type="match status" value="1"/>
</dbReference>
<evidence type="ECO:0000256" key="2">
    <source>
        <dbReference type="ARBA" id="ARBA00004123"/>
    </source>
</evidence>
<keyword evidence="13" id="KW-0539">Nucleus</keyword>
<feature type="domain" description="ATP-dependent DNA ligase family profile" evidence="17">
    <location>
        <begin position="412"/>
        <end position="540"/>
    </location>
</feature>
<evidence type="ECO:0000259" key="17">
    <source>
        <dbReference type="PROSITE" id="PS50160"/>
    </source>
</evidence>
<organism evidence="19 20">
    <name type="scientific">Scheffersomyces spartinae</name>
    <dbReference type="NCBI Taxonomy" id="45513"/>
    <lineage>
        <taxon>Eukaryota</taxon>
        <taxon>Fungi</taxon>
        <taxon>Dikarya</taxon>
        <taxon>Ascomycota</taxon>
        <taxon>Saccharomycotina</taxon>
        <taxon>Pichiomycetes</taxon>
        <taxon>Debaryomycetaceae</taxon>
        <taxon>Scheffersomyces</taxon>
    </lineage>
</organism>
<dbReference type="InterPro" id="IPR044125">
    <property type="entry name" value="Adenylation_DNA_ligase_IV"/>
</dbReference>
<dbReference type="InterPro" id="IPR012340">
    <property type="entry name" value="NA-bd_OB-fold"/>
</dbReference>
<keyword evidence="11 15" id="KW-0233">DNA recombination</keyword>
<keyword evidence="9 15" id="KW-0067">ATP-binding</keyword>
<reference evidence="19" key="1">
    <citation type="submission" date="2021-03" db="EMBL/GenBank/DDBJ databases">
        <authorList>
            <person name="Palmer J.M."/>
        </authorList>
    </citation>
    <scope>NUCLEOTIDE SEQUENCE</scope>
    <source>
        <strain evidence="19">ARV_011</strain>
    </source>
</reference>
<dbReference type="NCBIfam" id="TIGR00574">
    <property type="entry name" value="dnl1"/>
    <property type="match status" value="1"/>
</dbReference>
<keyword evidence="10" id="KW-0460">Magnesium</keyword>
<evidence type="ECO:0000256" key="6">
    <source>
        <dbReference type="ARBA" id="ARBA00022737"/>
    </source>
</evidence>
<dbReference type="PANTHER" id="PTHR45997">
    <property type="entry name" value="DNA LIGASE 4"/>
    <property type="match status" value="1"/>
</dbReference>
<accession>A0A9P7VCT4</accession>
<gene>
    <name evidence="19" type="primary">LIG4</name>
    <name evidence="19" type="ORF">KQ657_003272</name>
</gene>
<dbReference type="GO" id="GO:0006310">
    <property type="term" value="P:DNA recombination"/>
    <property type="evidence" value="ECO:0007669"/>
    <property type="project" value="UniProtKB-KW"/>
</dbReference>
<feature type="domain" description="BRCT" evidence="18">
    <location>
        <begin position="850"/>
        <end position="945"/>
    </location>
</feature>
<keyword evidence="7 15" id="KW-0547">Nucleotide-binding</keyword>
<dbReference type="GO" id="GO:0003677">
    <property type="term" value="F:DNA binding"/>
    <property type="evidence" value="ECO:0007669"/>
    <property type="project" value="InterPro"/>
</dbReference>
<feature type="domain" description="BRCT" evidence="18">
    <location>
        <begin position="690"/>
        <end position="792"/>
    </location>
</feature>
<keyword evidence="20" id="KW-1185">Reference proteome</keyword>
<evidence type="ECO:0000256" key="4">
    <source>
        <dbReference type="ARBA" id="ARBA00022598"/>
    </source>
</evidence>
<dbReference type="OrthoDB" id="151490at2759"/>
<dbReference type="Pfam" id="PF04675">
    <property type="entry name" value="DNA_ligase_A_N"/>
    <property type="match status" value="1"/>
</dbReference>
<keyword evidence="6" id="KW-0677">Repeat</keyword>
<dbReference type="PROSITE" id="PS00697">
    <property type="entry name" value="DNA_LIGASE_A1"/>
    <property type="match status" value="1"/>
</dbReference>
<comment type="cofactor">
    <cofactor evidence="1">
        <name>Mg(2+)</name>
        <dbReference type="ChEBI" id="CHEBI:18420"/>
    </cofactor>
</comment>
<comment type="caution">
    <text evidence="19">The sequence shown here is derived from an EMBL/GenBank/DDBJ whole genome shotgun (WGS) entry which is preliminary data.</text>
</comment>
<evidence type="ECO:0000256" key="8">
    <source>
        <dbReference type="ARBA" id="ARBA00022763"/>
    </source>
</evidence>
<dbReference type="PROSITE" id="PS50172">
    <property type="entry name" value="BRCT"/>
    <property type="match status" value="2"/>
</dbReference>
<comment type="similarity">
    <text evidence="3 16">Belongs to the ATP-dependent DNA ligase family.</text>
</comment>
<sequence>MFDLAELGEPKNAQDPTFTFLVTLLFSKFDGTRKDNLGRFPSVMSKKIWIIEQFIDDFKLHIGEDMFPSSRLIFPSKSRRKFFIRDVTLARIIIKVFNIPKNSPDYLELYHWKHNYHEKKQYRRDQRQVRNLPSIIARIISNRRLTVVNDDNTSDGVKPLLYPKQRESEYTVTQINQLLDNLETCSGQTEQIEILKPYLYEMSIEEIRWLLTIILRQPILHHFITAFFNKWHPQAMLLFRICNDLKITFHTLYNSSVTLSTEDLLLHPMYPFLPQLSHKLTVNYNALCIKMHKNYDMPPKLQNIFDQQGVKEKFYIEEKMDGDRMLLHYKNGQFKFYLRRLKDYTLLYGENYEIGSLTKNLVGFVKPNVDSIVLDGEMVAWDYKREIILPFGTLKSAAIQEAVKQFTTTDQYDQQSSYPFFLAFDILHINGHDLCSSPLFYRRYLLNNLIVPKPHRLEILPAHLGGTPDDIRQAIREVISKQGEGVMIKHVQLKYHIETRSDNWIKVKPEYLEQFGENLDLVVIGKEPQIKPTYACGLLDTETGIFKSFCSVANGFTDKEFSLIDQLTHGKWHKFNKDPPPNDVLEFGTRKPNFWINPKESIVLEIKARSINLSPTSLYAVGTTLHNLWCRSIREDKSIDDCITLQDYLEVKEHYSKEFSKAQTVNRKRRGLGEQLSFEESRERRRKINVESKLFSKFCFIVLSDKFDEITGERTSVGSLCDLIKRFGGLLVQLPPTPTKLLERHQQLIVITERLTPNGSIYVNSGIDLILPKWIFECIYRDSIIPLEDEFIFQSCNNHDFSDKTDLWGDSWIVPSNIEMLEVPKMELAVEERETKEFINDLAIQESDQPMAFLFQGIKFLILANDEYGFLEDRVKRFGGNIVDNWPSASYIISDVRPLEVLGEVAHNLQWTENDLTFIPNTVTPAFVDECIKYNYLADATDFKPVEAR</sequence>
<dbReference type="Gene3D" id="3.30.470.30">
    <property type="entry name" value="DNA ligase/mRNA capping enzyme"/>
    <property type="match status" value="1"/>
</dbReference>
<dbReference type="InterPro" id="IPR000977">
    <property type="entry name" value="DNA_ligase_ATP-dep"/>
</dbReference>
<dbReference type="GO" id="GO:0003910">
    <property type="term" value="F:DNA ligase (ATP) activity"/>
    <property type="evidence" value="ECO:0007669"/>
    <property type="project" value="UniProtKB-EC"/>
</dbReference>
<comment type="catalytic activity">
    <reaction evidence="14 15">
        <text>ATP + (deoxyribonucleotide)n-3'-hydroxyl + 5'-phospho-(deoxyribonucleotide)m = (deoxyribonucleotide)n+m + AMP + diphosphate.</text>
        <dbReference type="EC" id="6.5.1.1"/>
    </reaction>
</comment>
<dbReference type="AlphaFoldDB" id="A0A9P7VCT4"/>